<dbReference type="Proteomes" id="UP000006852">
    <property type="component" value="Chromosome"/>
</dbReference>
<dbReference type="InterPro" id="IPR028345">
    <property type="entry name" value="Antibiotic_NAT-like"/>
</dbReference>
<evidence type="ECO:0000256" key="1">
    <source>
        <dbReference type="ARBA" id="ARBA00006383"/>
    </source>
</evidence>
<evidence type="ECO:0000313" key="7">
    <source>
        <dbReference type="Proteomes" id="UP000006852"/>
    </source>
</evidence>
<dbReference type="InterPro" id="IPR003679">
    <property type="entry name" value="Amioglycoside_AcTrfase"/>
</dbReference>
<dbReference type="EMBL" id="CP002631">
    <property type="protein sequence ID" value="AEB15115.1"/>
    <property type="molecule type" value="Genomic_DNA"/>
</dbReference>
<comment type="similarity">
    <text evidence="1 5">Belongs to the antibiotic N-acetyltransferase family.</text>
</comment>
<keyword evidence="7" id="KW-1185">Reference proteome</keyword>
<evidence type="ECO:0000256" key="2">
    <source>
        <dbReference type="ARBA" id="ARBA00012882"/>
    </source>
</evidence>
<dbReference type="PANTHER" id="PTHR11104:SF0">
    <property type="entry name" value="SPBETA PROPHAGE-DERIVED AMINOGLYCOSIDE N(3')-ACETYLTRANSFERASE-LIKE PROTEIN YOKD"/>
    <property type="match status" value="1"/>
</dbReference>
<dbReference type="EC" id="2.3.1.-" evidence="5"/>
<proteinExistence type="inferred from homology"/>
<protein>
    <recommendedName>
        <fullName evidence="2 5">Aminoglycoside N(3)-acetyltransferase</fullName>
        <ecNumber evidence="5">2.3.1.-</ecNumber>
    </recommendedName>
</protein>
<comment type="catalytic activity">
    <reaction evidence="5">
        <text>a 2-deoxystreptamine antibiotic + acetyl-CoA = an N(3)-acetyl-2-deoxystreptamine antibiotic + CoA + H(+)</text>
        <dbReference type="Rhea" id="RHEA:12665"/>
        <dbReference type="ChEBI" id="CHEBI:15378"/>
        <dbReference type="ChEBI" id="CHEBI:57287"/>
        <dbReference type="ChEBI" id="CHEBI:57288"/>
        <dbReference type="ChEBI" id="CHEBI:57921"/>
        <dbReference type="ChEBI" id="CHEBI:77452"/>
        <dbReference type="EC" id="2.3.1.81"/>
    </reaction>
</comment>
<accession>F2NTQ6</accession>
<dbReference type="KEGG" id="tsu:Tresu_2246"/>
<dbReference type="AlphaFoldDB" id="F2NTQ6"/>
<keyword evidence="4 5" id="KW-0012">Acyltransferase</keyword>
<dbReference type="STRING" id="869209.Tresu_2246"/>
<gene>
    <name evidence="6" type="ordered locus">Tresu_2246</name>
</gene>
<keyword evidence="3 5" id="KW-0808">Transferase</keyword>
<dbReference type="RefSeq" id="WP_013702367.1">
    <property type="nucleotide sequence ID" value="NC_015385.1"/>
</dbReference>
<dbReference type="HOGENOM" id="CLU_1703461_0_0_12"/>
<keyword evidence="5" id="KW-0046">Antibiotic resistance</keyword>
<dbReference type="eggNOG" id="COG2746">
    <property type="taxonomic scope" value="Bacteria"/>
</dbReference>
<dbReference type="GeneID" id="302999361"/>
<evidence type="ECO:0000256" key="4">
    <source>
        <dbReference type="ARBA" id="ARBA00023315"/>
    </source>
</evidence>
<dbReference type="GO" id="GO:0046677">
    <property type="term" value="P:response to antibiotic"/>
    <property type="evidence" value="ECO:0007669"/>
    <property type="project" value="UniProtKB-KW"/>
</dbReference>
<organism evidence="6 7">
    <name type="scientific">Treponema succinifaciens (strain ATCC 33096 / DSM 2489 / 6091)</name>
    <dbReference type="NCBI Taxonomy" id="869209"/>
    <lineage>
        <taxon>Bacteria</taxon>
        <taxon>Pseudomonadati</taxon>
        <taxon>Spirochaetota</taxon>
        <taxon>Spirochaetia</taxon>
        <taxon>Spirochaetales</taxon>
        <taxon>Treponemataceae</taxon>
        <taxon>Treponema</taxon>
    </lineage>
</organism>
<dbReference type="SUPFAM" id="SSF110710">
    <property type="entry name" value="TTHA0583/YokD-like"/>
    <property type="match status" value="1"/>
</dbReference>
<evidence type="ECO:0000313" key="6">
    <source>
        <dbReference type="EMBL" id="AEB15115.1"/>
    </source>
</evidence>
<reference evidence="6 7" key="1">
    <citation type="journal article" date="2011" name="Stand. Genomic Sci.">
        <title>Complete genome sequence of Treponema succinifaciens type strain (6091).</title>
        <authorList>
            <person name="Han C."/>
            <person name="Gronow S."/>
            <person name="Teshima H."/>
            <person name="Lapidus A."/>
            <person name="Nolan M."/>
            <person name="Lucas S."/>
            <person name="Hammon N."/>
            <person name="Deshpande S."/>
            <person name="Cheng J.F."/>
            <person name="Zeytun A."/>
            <person name="Tapia R."/>
            <person name="Goodwin L."/>
            <person name="Pitluck S."/>
            <person name="Liolios K."/>
            <person name="Pagani I."/>
            <person name="Ivanova N."/>
            <person name="Mavromatis K."/>
            <person name="Mikhailova N."/>
            <person name="Huntemann M."/>
            <person name="Pati A."/>
            <person name="Chen A."/>
            <person name="Palaniappan K."/>
            <person name="Land M."/>
            <person name="Hauser L."/>
            <person name="Brambilla E.M."/>
            <person name="Rohde M."/>
            <person name="Goker M."/>
            <person name="Woyke T."/>
            <person name="Bristow J."/>
            <person name="Eisen J.A."/>
            <person name="Markowitz V."/>
            <person name="Hugenholtz P."/>
            <person name="Kyrpides N.C."/>
            <person name="Klenk H.P."/>
            <person name="Detter J.C."/>
        </authorList>
    </citation>
    <scope>NUCLEOTIDE SEQUENCE [LARGE SCALE GENOMIC DNA]</scope>
    <source>
        <strain evidence="7">ATCC 33096 / DSM 2489 / 6091</strain>
    </source>
</reference>
<dbReference type="GO" id="GO:0046353">
    <property type="term" value="F:aminoglycoside 3-N-acetyltransferase activity"/>
    <property type="evidence" value="ECO:0007669"/>
    <property type="project" value="UniProtKB-EC"/>
</dbReference>
<name>F2NTQ6_TRES6</name>
<dbReference type="Pfam" id="PF02522">
    <property type="entry name" value="Antibiotic_NAT"/>
    <property type="match status" value="1"/>
</dbReference>
<reference evidence="7" key="2">
    <citation type="submission" date="2011-04" db="EMBL/GenBank/DDBJ databases">
        <title>The complete genome of chromosome of Treponema succinifaciens DSM 2489.</title>
        <authorList>
            <person name="Lucas S."/>
            <person name="Copeland A."/>
            <person name="Lapidus A."/>
            <person name="Bruce D."/>
            <person name="Goodwin L."/>
            <person name="Pitluck S."/>
            <person name="Peters L."/>
            <person name="Kyrpides N."/>
            <person name="Mavromatis K."/>
            <person name="Ivanova N."/>
            <person name="Ovchinnikova G."/>
            <person name="Teshima H."/>
            <person name="Detter J.C."/>
            <person name="Tapia R."/>
            <person name="Han C."/>
            <person name="Land M."/>
            <person name="Hauser L."/>
            <person name="Markowitz V."/>
            <person name="Cheng J.-F."/>
            <person name="Hugenholtz P."/>
            <person name="Woyke T."/>
            <person name="Wu D."/>
            <person name="Gronow S."/>
            <person name="Wellnitz S."/>
            <person name="Brambilla E."/>
            <person name="Klenk H.-P."/>
            <person name="Eisen J.A."/>
        </authorList>
    </citation>
    <scope>NUCLEOTIDE SEQUENCE [LARGE SCALE GENOMIC DNA]</scope>
    <source>
        <strain evidence="7">ATCC 33096 / DSM 2489 / 6091</strain>
    </source>
</reference>
<dbReference type="PANTHER" id="PTHR11104">
    <property type="entry name" value="AMINOGLYCOSIDE N3-ACETYLTRANSFERASE"/>
    <property type="match status" value="1"/>
</dbReference>
<evidence type="ECO:0000256" key="5">
    <source>
        <dbReference type="RuleBase" id="RU365031"/>
    </source>
</evidence>
<sequence>MDKSFIVNALRKNGVQEGMCLEVHSSLKSFGYVEGGAETVISAIKESVGSEGTIFMPALRLSPALTLTDEDKKLGITCKIKILPDDRKKSAMGIIANTFRLQNGTLTGSGIMQISGWGKHAQEAVTGGLNFAIHNGGKALLLGVDIYKLTAMHY</sequence>
<evidence type="ECO:0000256" key="3">
    <source>
        <dbReference type="ARBA" id="ARBA00022679"/>
    </source>
</evidence>